<evidence type="ECO:0000256" key="2">
    <source>
        <dbReference type="ARBA" id="ARBA00022603"/>
    </source>
</evidence>
<keyword evidence="5" id="KW-0443">Lipid metabolism</keyword>
<dbReference type="Pfam" id="PF25371">
    <property type="entry name" value="DUF7884"/>
    <property type="match status" value="1"/>
</dbReference>
<dbReference type="InterPro" id="IPR003333">
    <property type="entry name" value="CMAS"/>
</dbReference>
<name>A0A4Y8RKL1_9HYPH</name>
<reference evidence="7 8" key="1">
    <citation type="submission" date="2019-03" db="EMBL/GenBank/DDBJ databases">
        <title>Jiella endophytica sp. nov., a novel endophytic bacterium isolated from root of Ficus microcarpa Linn. f.</title>
        <authorList>
            <person name="Tuo L."/>
        </authorList>
    </citation>
    <scope>NUCLEOTIDE SEQUENCE [LARGE SCALE GENOMIC DNA]</scope>
    <source>
        <strain evidence="7 8">CBS5Q-3</strain>
    </source>
</reference>
<dbReference type="Gene3D" id="3.40.50.150">
    <property type="entry name" value="Vaccinia Virus protein VP39"/>
    <property type="match status" value="1"/>
</dbReference>
<dbReference type="AlphaFoldDB" id="A0A4Y8RKL1"/>
<accession>A0A4Y8RKL1</accession>
<keyword evidence="3 7" id="KW-0808">Transferase</keyword>
<dbReference type="SUPFAM" id="SSF53335">
    <property type="entry name" value="S-adenosyl-L-methionine-dependent methyltransferases"/>
    <property type="match status" value="1"/>
</dbReference>
<dbReference type="EMBL" id="SOZD01000003">
    <property type="protein sequence ID" value="TFF22986.1"/>
    <property type="molecule type" value="Genomic_DNA"/>
</dbReference>
<dbReference type="PANTHER" id="PTHR43667:SF1">
    <property type="entry name" value="CYCLOPROPANE-FATTY-ACYL-PHOSPHOLIPID SYNTHASE"/>
    <property type="match status" value="1"/>
</dbReference>
<dbReference type="CDD" id="cd02440">
    <property type="entry name" value="AdoMet_MTases"/>
    <property type="match status" value="1"/>
</dbReference>
<dbReference type="InterPro" id="IPR050723">
    <property type="entry name" value="CFA/CMAS"/>
</dbReference>
<evidence type="ECO:0000256" key="1">
    <source>
        <dbReference type="ARBA" id="ARBA00010815"/>
    </source>
</evidence>
<gene>
    <name evidence="7" type="ORF">E3C22_11090</name>
</gene>
<evidence type="ECO:0000256" key="5">
    <source>
        <dbReference type="ARBA" id="ARBA00023098"/>
    </source>
</evidence>
<keyword evidence="8" id="KW-1185">Reference proteome</keyword>
<organism evidence="7 8">
    <name type="scientific">Jiella endophytica</name>
    <dbReference type="NCBI Taxonomy" id="2558362"/>
    <lineage>
        <taxon>Bacteria</taxon>
        <taxon>Pseudomonadati</taxon>
        <taxon>Pseudomonadota</taxon>
        <taxon>Alphaproteobacteria</taxon>
        <taxon>Hyphomicrobiales</taxon>
        <taxon>Aurantimonadaceae</taxon>
        <taxon>Jiella</taxon>
    </lineage>
</organism>
<protein>
    <submittedName>
        <fullName evidence="7">Class I SAM-dependent methyltransferase</fullName>
    </submittedName>
</protein>
<proteinExistence type="inferred from homology"/>
<dbReference type="InterPro" id="IPR057206">
    <property type="entry name" value="DUF7884"/>
</dbReference>
<comment type="caution">
    <text evidence="7">The sequence shown here is derived from an EMBL/GenBank/DDBJ whole genome shotgun (WGS) entry which is preliminary data.</text>
</comment>
<dbReference type="PANTHER" id="PTHR43667">
    <property type="entry name" value="CYCLOPROPANE-FATTY-ACYL-PHOSPHOLIPID SYNTHASE"/>
    <property type="match status" value="1"/>
</dbReference>
<dbReference type="Proteomes" id="UP000298179">
    <property type="component" value="Unassembled WGS sequence"/>
</dbReference>
<dbReference type="OrthoDB" id="9782855at2"/>
<comment type="similarity">
    <text evidence="1">Belongs to the CFA/CMAS family.</text>
</comment>
<dbReference type="InterPro" id="IPR029063">
    <property type="entry name" value="SAM-dependent_MTases_sf"/>
</dbReference>
<keyword evidence="4" id="KW-0949">S-adenosyl-L-methionine</keyword>
<evidence type="ECO:0000259" key="6">
    <source>
        <dbReference type="Pfam" id="PF25371"/>
    </source>
</evidence>
<evidence type="ECO:0000313" key="7">
    <source>
        <dbReference type="EMBL" id="TFF22986.1"/>
    </source>
</evidence>
<sequence length="427" mass="48839">MNRILTYFLDHLLHTGNLTVIDASGHRQTWGDGTGMPVAIRFNTKAAERGVALNPSLRFGELYMNGDIDIVEGTMYDALAIIFQNAGNNVTSRPWMKALERLRIAARRIVQYNTPKRSRANVQHHYDLSGELYDLFLDEDRQYSCAYFERPDATLEEAQLAKKRHIAAKLKFDRDDLRVLDIGCGWGGMGLYLAKNLAADVVGVTLSDEQLAIAQRRAEEAGLSDRAEFRLQDYRKTEGPFDRIVSVGMFEHVGVGFYDEFFERCAKVLKDDGVMLLHTIGRYDPPGTTNSFIAKYIFPGGYIPALSEVMAASERQGLIITDVEVLRIHYAETLKHWRERFLAHREEAKALYDERFCRMWEFYLAASETAFRWQDLVVFQMQFTKSLDSLPITRGYMAAEEDRLRRIDERPAGNSNVTDIRECEAAE</sequence>
<dbReference type="Pfam" id="PF02353">
    <property type="entry name" value="CMAS"/>
    <property type="match status" value="1"/>
</dbReference>
<dbReference type="PIRSF" id="PIRSF003085">
    <property type="entry name" value="CMAS"/>
    <property type="match status" value="1"/>
</dbReference>
<dbReference type="GO" id="GO:0008168">
    <property type="term" value="F:methyltransferase activity"/>
    <property type="evidence" value="ECO:0007669"/>
    <property type="project" value="UniProtKB-KW"/>
</dbReference>
<feature type="domain" description="DUF7884" evidence="6">
    <location>
        <begin position="23"/>
        <end position="91"/>
    </location>
</feature>
<evidence type="ECO:0000256" key="3">
    <source>
        <dbReference type="ARBA" id="ARBA00022679"/>
    </source>
</evidence>
<dbReference type="GO" id="GO:0008610">
    <property type="term" value="P:lipid biosynthetic process"/>
    <property type="evidence" value="ECO:0007669"/>
    <property type="project" value="InterPro"/>
</dbReference>
<dbReference type="GO" id="GO:0032259">
    <property type="term" value="P:methylation"/>
    <property type="evidence" value="ECO:0007669"/>
    <property type="project" value="UniProtKB-KW"/>
</dbReference>
<evidence type="ECO:0000313" key="8">
    <source>
        <dbReference type="Proteomes" id="UP000298179"/>
    </source>
</evidence>
<dbReference type="RefSeq" id="WP_134762086.1">
    <property type="nucleotide sequence ID" value="NZ_SOZD01000003.1"/>
</dbReference>
<evidence type="ECO:0000256" key="4">
    <source>
        <dbReference type="ARBA" id="ARBA00022691"/>
    </source>
</evidence>
<keyword evidence="2 7" id="KW-0489">Methyltransferase</keyword>